<dbReference type="Proteomes" id="UP000712600">
    <property type="component" value="Unassembled WGS sequence"/>
</dbReference>
<evidence type="ECO:0000256" key="1">
    <source>
        <dbReference type="SAM" id="MobiDB-lite"/>
    </source>
</evidence>
<dbReference type="EMBL" id="QGKX02000996">
    <property type="protein sequence ID" value="KAF3554761.1"/>
    <property type="molecule type" value="Genomic_DNA"/>
</dbReference>
<proteinExistence type="predicted"/>
<feature type="compositionally biased region" description="Low complexity" evidence="1">
    <location>
        <begin position="103"/>
        <end position="114"/>
    </location>
</feature>
<dbReference type="AlphaFoldDB" id="A0A8S9R181"/>
<protein>
    <submittedName>
        <fullName evidence="2">Uncharacterized protein</fullName>
    </submittedName>
</protein>
<accession>A0A8S9R181</accession>
<sequence>MGVEKYLGLIAGQKFTGRTEIRPMDREARGGSLHGFRSLTSGRSGGVLHVSWTCSQPCGARGAAVHASGAMRSDTRATTNLMLIERLRGQFSTDFESVPRDGSVQLNSSRSLSSFDDRGPQYGRVTTRQPQYSRVTAGHYPVRVTTQPWAMTMSLLVLSIQRIRGFLKPAGYEVEETLINLKHT</sequence>
<evidence type="ECO:0000313" key="3">
    <source>
        <dbReference type="Proteomes" id="UP000712600"/>
    </source>
</evidence>
<organism evidence="2 3">
    <name type="scientific">Brassica cretica</name>
    <name type="common">Mustard</name>
    <dbReference type="NCBI Taxonomy" id="69181"/>
    <lineage>
        <taxon>Eukaryota</taxon>
        <taxon>Viridiplantae</taxon>
        <taxon>Streptophyta</taxon>
        <taxon>Embryophyta</taxon>
        <taxon>Tracheophyta</taxon>
        <taxon>Spermatophyta</taxon>
        <taxon>Magnoliopsida</taxon>
        <taxon>eudicotyledons</taxon>
        <taxon>Gunneridae</taxon>
        <taxon>Pentapetalae</taxon>
        <taxon>rosids</taxon>
        <taxon>malvids</taxon>
        <taxon>Brassicales</taxon>
        <taxon>Brassicaceae</taxon>
        <taxon>Brassiceae</taxon>
        <taxon>Brassica</taxon>
    </lineage>
</organism>
<name>A0A8S9R181_BRACR</name>
<gene>
    <name evidence="2" type="ORF">F2Q69_00011916</name>
</gene>
<evidence type="ECO:0000313" key="2">
    <source>
        <dbReference type="EMBL" id="KAF3554761.1"/>
    </source>
</evidence>
<reference evidence="2" key="1">
    <citation type="submission" date="2019-12" db="EMBL/GenBank/DDBJ databases">
        <title>Genome sequencing and annotation of Brassica cretica.</title>
        <authorList>
            <person name="Studholme D.J."/>
            <person name="Sarris P."/>
        </authorList>
    </citation>
    <scope>NUCLEOTIDE SEQUENCE</scope>
    <source>
        <strain evidence="2">PFS-109/04</strain>
        <tissue evidence="2">Leaf</tissue>
    </source>
</reference>
<comment type="caution">
    <text evidence="2">The sequence shown here is derived from an EMBL/GenBank/DDBJ whole genome shotgun (WGS) entry which is preliminary data.</text>
</comment>
<feature type="region of interest" description="Disordered" evidence="1">
    <location>
        <begin position="99"/>
        <end position="125"/>
    </location>
</feature>